<keyword evidence="6" id="KW-0456">Lyase</keyword>
<evidence type="ECO:0000259" key="7">
    <source>
        <dbReference type="Pfam" id="PF05681"/>
    </source>
</evidence>
<comment type="caution">
    <text evidence="8">The sequence shown here is derived from an EMBL/GenBank/DDBJ whole genome shotgun (WGS) entry which is preliminary data.</text>
</comment>
<dbReference type="GO" id="GO:0016829">
    <property type="term" value="F:lyase activity"/>
    <property type="evidence" value="ECO:0007669"/>
    <property type="project" value="UniProtKB-KW"/>
</dbReference>
<dbReference type="GO" id="GO:0046872">
    <property type="term" value="F:metal ion binding"/>
    <property type="evidence" value="ECO:0007669"/>
    <property type="project" value="UniProtKB-KW"/>
</dbReference>
<evidence type="ECO:0000256" key="5">
    <source>
        <dbReference type="ARBA" id="ARBA00023014"/>
    </source>
</evidence>
<evidence type="ECO:0000313" key="9">
    <source>
        <dbReference type="Proteomes" id="UP000183245"/>
    </source>
</evidence>
<evidence type="ECO:0000313" key="8">
    <source>
        <dbReference type="EMBL" id="OIP98097.1"/>
    </source>
</evidence>
<proteinExistence type="inferred from homology"/>
<dbReference type="PANTHER" id="PTHR30389">
    <property type="entry name" value="FUMARATE HYDRATASE-RELATED"/>
    <property type="match status" value="1"/>
</dbReference>
<dbReference type="PANTHER" id="PTHR30389:SF17">
    <property type="entry name" value="L(+)-TARTRATE DEHYDRATASE SUBUNIT ALPHA-RELATED"/>
    <property type="match status" value="1"/>
</dbReference>
<keyword evidence="2" id="KW-0004">4Fe-4S</keyword>
<dbReference type="InterPro" id="IPR004646">
    <property type="entry name" value="Fe-S_hydro-lyase_TtdA-typ_cat"/>
</dbReference>
<keyword evidence="4" id="KW-0408">Iron</keyword>
<dbReference type="AlphaFoldDB" id="A0A1J5ILQ8"/>
<gene>
    <name evidence="8" type="ORF">AUK40_02025</name>
</gene>
<comment type="similarity">
    <text evidence="1">Belongs to the class-I fumarase family.</text>
</comment>
<keyword evidence="3" id="KW-0479">Metal-binding</keyword>
<dbReference type="InterPro" id="IPR051208">
    <property type="entry name" value="Class-I_Fumarase/Tartrate_DH"/>
</dbReference>
<organism evidence="8 9">
    <name type="scientific">Candidatus Wirthbacteria bacterium CG2_30_54_11</name>
    <dbReference type="NCBI Taxonomy" id="1817892"/>
    <lineage>
        <taxon>Bacteria</taxon>
        <taxon>Candidatus Wirthbacteria</taxon>
    </lineage>
</organism>
<accession>A0A1J5ILQ8</accession>
<name>A0A1J5ILQ8_9BACT</name>
<feature type="domain" description="Fe-S hydro-lyase tartrate dehydratase alpha-type catalytic" evidence="7">
    <location>
        <begin position="12"/>
        <end position="279"/>
    </location>
</feature>
<dbReference type="GO" id="GO:0051539">
    <property type="term" value="F:4 iron, 4 sulfur cluster binding"/>
    <property type="evidence" value="ECO:0007669"/>
    <property type="project" value="UniProtKB-KW"/>
</dbReference>
<evidence type="ECO:0000256" key="4">
    <source>
        <dbReference type="ARBA" id="ARBA00023004"/>
    </source>
</evidence>
<dbReference type="NCBIfam" id="NF004885">
    <property type="entry name" value="PRK06246.1"/>
    <property type="match status" value="1"/>
</dbReference>
<dbReference type="Proteomes" id="UP000183245">
    <property type="component" value="Unassembled WGS sequence"/>
</dbReference>
<dbReference type="Pfam" id="PF05681">
    <property type="entry name" value="Fumerase"/>
    <property type="match status" value="1"/>
</dbReference>
<protein>
    <submittedName>
        <fullName evidence="8">Fumarate hydratase</fullName>
    </submittedName>
</protein>
<evidence type="ECO:0000256" key="6">
    <source>
        <dbReference type="ARBA" id="ARBA00023239"/>
    </source>
</evidence>
<sequence>MMRELPVQELTEVVKRLCIETNCQPSVDLVRMTEESIQKEKSPAGLSALKQIRENQKIAATEGVAMCQDTGLAVVFVEIGQDVHLAGGDLETAIHEGVRQGYQEGYLRKSVVRDPLRRENTGDNTPAIIHTKIVPGEQVRLTVAPKGGGSENMSTVKMFPPSAGREGIISFVVDWVRQAGANPCPPTIVGVGIGGSFERVAYLAKVSLLREIGVANPDQFYAEMEREILGKINDLGIGPQGFGGSVTSFAVHIEVAPCHIASLPVAVNLNCHVSRHQTVII</sequence>
<dbReference type="EMBL" id="MNZT01000038">
    <property type="protein sequence ID" value="OIP98097.1"/>
    <property type="molecule type" value="Genomic_DNA"/>
</dbReference>
<reference evidence="8 9" key="1">
    <citation type="journal article" date="2016" name="Environ. Microbiol.">
        <title>Genomic resolution of a cold subsurface aquifer community provides metabolic insights for novel microbes adapted to high CO concentrations.</title>
        <authorList>
            <person name="Probst A.J."/>
            <person name="Castelle C.J."/>
            <person name="Singh A."/>
            <person name="Brown C.T."/>
            <person name="Anantharaman K."/>
            <person name="Sharon I."/>
            <person name="Hug L.A."/>
            <person name="Burstein D."/>
            <person name="Emerson J.B."/>
            <person name="Thomas B.C."/>
            <person name="Banfield J.F."/>
        </authorList>
    </citation>
    <scope>NUCLEOTIDE SEQUENCE [LARGE SCALE GENOMIC DNA]</scope>
    <source>
        <strain evidence="8">CG2_30_54_11</strain>
    </source>
</reference>
<evidence type="ECO:0000256" key="2">
    <source>
        <dbReference type="ARBA" id="ARBA00022485"/>
    </source>
</evidence>
<dbReference type="STRING" id="1817892.AUK40_02025"/>
<evidence type="ECO:0000256" key="3">
    <source>
        <dbReference type="ARBA" id="ARBA00022723"/>
    </source>
</evidence>
<keyword evidence="5" id="KW-0411">Iron-sulfur</keyword>
<dbReference type="NCBIfam" id="TIGR00722">
    <property type="entry name" value="ttdA_fumA_fumB"/>
    <property type="match status" value="1"/>
</dbReference>
<evidence type="ECO:0000256" key="1">
    <source>
        <dbReference type="ARBA" id="ARBA00008876"/>
    </source>
</evidence>